<dbReference type="EMBL" id="LJIJ01001764">
    <property type="protein sequence ID" value="ODM90867.1"/>
    <property type="molecule type" value="Genomic_DNA"/>
</dbReference>
<dbReference type="OrthoDB" id="6577359at2759"/>
<dbReference type="AlphaFoldDB" id="A0A1D2MCY5"/>
<keyword evidence="2" id="KW-1185">Reference proteome</keyword>
<proteinExistence type="predicted"/>
<sequence length="202" mass="23587">MLILQGVSKVIQSIEPVKRNLEVENVFITSNNHLVLLYEKGLVRVFHEVEKASLDTAPPFQIIYQAKVLYNFSDETRSPTFQLECLTRREMSSLHSGTCNDIQLWTDVFIQEYLQEDELDFYDEITEEGVLFAVNDETILLTAQNCLCFIIWDLECGQNHRVHFLPSSCLVYQVLISNSMCIFRCCKPRKICYFLRNTEFHV</sequence>
<organism evidence="1 2">
    <name type="scientific">Orchesella cincta</name>
    <name type="common">Springtail</name>
    <name type="synonym">Podura cincta</name>
    <dbReference type="NCBI Taxonomy" id="48709"/>
    <lineage>
        <taxon>Eukaryota</taxon>
        <taxon>Metazoa</taxon>
        <taxon>Ecdysozoa</taxon>
        <taxon>Arthropoda</taxon>
        <taxon>Hexapoda</taxon>
        <taxon>Collembola</taxon>
        <taxon>Entomobryomorpha</taxon>
        <taxon>Entomobryoidea</taxon>
        <taxon>Orchesellidae</taxon>
        <taxon>Orchesellinae</taxon>
        <taxon>Orchesella</taxon>
    </lineage>
</organism>
<name>A0A1D2MCY5_ORCCI</name>
<gene>
    <name evidence="1" type="ORF">Ocin01_15812</name>
</gene>
<reference evidence="1 2" key="1">
    <citation type="journal article" date="2016" name="Genome Biol. Evol.">
        <title>Gene Family Evolution Reflects Adaptation to Soil Environmental Stressors in the Genome of the Collembolan Orchesella cincta.</title>
        <authorList>
            <person name="Faddeeva-Vakhrusheva A."/>
            <person name="Derks M.F."/>
            <person name="Anvar S.Y."/>
            <person name="Agamennone V."/>
            <person name="Suring W."/>
            <person name="Smit S."/>
            <person name="van Straalen N.M."/>
            <person name="Roelofs D."/>
        </authorList>
    </citation>
    <scope>NUCLEOTIDE SEQUENCE [LARGE SCALE GENOMIC DNA]</scope>
    <source>
        <tissue evidence="1">Mixed pool</tissue>
    </source>
</reference>
<comment type="caution">
    <text evidence="1">The sequence shown here is derived from an EMBL/GenBank/DDBJ whole genome shotgun (WGS) entry which is preliminary data.</text>
</comment>
<accession>A0A1D2MCY5</accession>
<dbReference type="Proteomes" id="UP000094527">
    <property type="component" value="Unassembled WGS sequence"/>
</dbReference>
<evidence type="ECO:0000313" key="2">
    <source>
        <dbReference type="Proteomes" id="UP000094527"/>
    </source>
</evidence>
<protein>
    <submittedName>
        <fullName evidence="1">Uncharacterized protein</fullName>
    </submittedName>
</protein>
<evidence type="ECO:0000313" key="1">
    <source>
        <dbReference type="EMBL" id="ODM90867.1"/>
    </source>
</evidence>